<dbReference type="InterPro" id="IPR011042">
    <property type="entry name" value="6-blade_b-propeller_TolB-like"/>
</dbReference>
<feature type="repeat" description="NHL" evidence="2">
    <location>
        <begin position="221"/>
        <end position="250"/>
    </location>
</feature>
<comment type="caution">
    <text evidence="4">The sequence shown here is derived from an EMBL/GenBank/DDBJ whole genome shotgun (WGS) entry which is preliminary data.</text>
</comment>
<dbReference type="Pfam" id="PF08450">
    <property type="entry name" value="SGL"/>
    <property type="match status" value="1"/>
</dbReference>
<organism evidence="4 5">
    <name type="scientific">Roseibium sediminicola</name>
    <dbReference type="NCBI Taxonomy" id="2933272"/>
    <lineage>
        <taxon>Bacteria</taxon>
        <taxon>Pseudomonadati</taxon>
        <taxon>Pseudomonadota</taxon>
        <taxon>Alphaproteobacteria</taxon>
        <taxon>Hyphomicrobiales</taxon>
        <taxon>Stappiaceae</taxon>
        <taxon>Roseibium</taxon>
    </lineage>
</organism>
<evidence type="ECO:0000313" key="5">
    <source>
        <dbReference type="Proteomes" id="UP001431221"/>
    </source>
</evidence>
<protein>
    <submittedName>
        <fullName evidence="4">SMP-30/gluconolactonase/LRE family protein</fullName>
    </submittedName>
</protein>
<dbReference type="PANTHER" id="PTHR47572">
    <property type="entry name" value="LIPOPROTEIN-RELATED"/>
    <property type="match status" value="1"/>
</dbReference>
<evidence type="ECO:0000313" key="4">
    <source>
        <dbReference type="EMBL" id="MCK7616173.1"/>
    </source>
</evidence>
<dbReference type="SUPFAM" id="SSF63829">
    <property type="entry name" value="Calcium-dependent phosphotriesterase"/>
    <property type="match status" value="1"/>
</dbReference>
<reference evidence="4" key="1">
    <citation type="submission" date="2022-04" db="EMBL/GenBank/DDBJ databases">
        <title>Roseibium sp. CAU 1639 isolated from mud.</title>
        <authorList>
            <person name="Kim W."/>
        </authorList>
    </citation>
    <scope>NUCLEOTIDE SEQUENCE</scope>
    <source>
        <strain evidence="4">CAU 1639</strain>
    </source>
</reference>
<keyword evidence="5" id="KW-1185">Reference proteome</keyword>
<accession>A0ABT0H3B3</accession>
<dbReference type="PROSITE" id="PS51125">
    <property type="entry name" value="NHL"/>
    <property type="match status" value="1"/>
</dbReference>
<name>A0ABT0H3B3_9HYPH</name>
<dbReference type="Gene3D" id="2.120.10.30">
    <property type="entry name" value="TolB, C-terminal domain"/>
    <property type="match status" value="1"/>
</dbReference>
<dbReference type="InterPro" id="IPR051262">
    <property type="entry name" value="SMP-30/CGR1_Lactonase"/>
</dbReference>
<dbReference type="PANTHER" id="PTHR47572:SF5">
    <property type="entry name" value="BLR2277 PROTEIN"/>
    <property type="match status" value="1"/>
</dbReference>
<feature type="domain" description="SMP-30/Gluconolactonase/LRE-like region" evidence="3">
    <location>
        <begin position="43"/>
        <end position="281"/>
    </location>
</feature>
<evidence type="ECO:0000256" key="1">
    <source>
        <dbReference type="ARBA" id="ARBA00022737"/>
    </source>
</evidence>
<evidence type="ECO:0000256" key="2">
    <source>
        <dbReference type="PROSITE-ProRule" id="PRU00504"/>
    </source>
</evidence>
<dbReference type="PRINTS" id="PR01790">
    <property type="entry name" value="SMP30FAMILY"/>
</dbReference>
<dbReference type="EMBL" id="JALNMJ010000046">
    <property type="protein sequence ID" value="MCK7616173.1"/>
    <property type="molecule type" value="Genomic_DNA"/>
</dbReference>
<proteinExistence type="predicted"/>
<dbReference type="Proteomes" id="UP001431221">
    <property type="component" value="Unassembled WGS sequence"/>
</dbReference>
<dbReference type="InterPro" id="IPR001258">
    <property type="entry name" value="NHL_repeat"/>
</dbReference>
<dbReference type="RefSeq" id="WP_248160166.1">
    <property type="nucleotide sequence ID" value="NZ_JALNMJ010000046.1"/>
</dbReference>
<sequence>MFAPPPQEQARLFAKLPEEFCLKGRSSAWLFGKRNKDIGSFLEGPVLEADGSLLVADIPFGRIFRLTMDRKFHCIAEYEGEPNGLALDRNGRLWIADHRKGLLSFNRDTGKIRTELGRLRRQGFMGLNDVQFHSNGTLFFTDQGQTGMHDASGKLYARRPDGRVELLVDTIPSPNGMALSPDERTLYVAVTRANQVWRVPLHEDGSTTKVNIFLQLSGGYTGPDGLATDEAGNVYVCHCGMGCVWVFDEMGWPKRRIDVPDGLDVTAACFGGPDMKTLFILESSRGAVYTVDCPAAGNPTFAQGALEGS</sequence>
<gene>
    <name evidence="4" type="ORF">M0H32_28835</name>
</gene>
<evidence type="ECO:0000259" key="3">
    <source>
        <dbReference type="Pfam" id="PF08450"/>
    </source>
</evidence>
<keyword evidence="1" id="KW-0677">Repeat</keyword>
<dbReference type="InterPro" id="IPR005511">
    <property type="entry name" value="SMP-30"/>
</dbReference>
<dbReference type="InterPro" id="IPR013658">
    <property type="entry name" value="SGL"/>
</dbReference>